<keyword evidence="4" id="KW-0175">Coiled coil</keyword>
<protein>
    <submittedName>
        <fullName evidence="7">HTH-type transcriptional regulator/MT0914</fullName>
    </submittedName>
</protein>
<dbReference type="GO" id="GO:0009190">
    <property type="term" value="P:cyclic nucleotide biosynthetic process"/>
    <property type="evidence" value="ECO:0007669"/>
    <property type="project" value="InterPro"/>
</dbReference>
<dbReference type="RefSeq" id="WP_204807065.1">
    <property type="nucleotide sequence ID" value="NZ_CAJMWL010000001.1"/>
</dbReference>
<dbReference type="CDD" id="cd07302">
    <property type="entry name" value="CHD"/>
    <property type="match status" value="1"/>
</dbReference>
<dbReference type="InterPro" id="IPR000792">
    <property type="entry name" value="Tscrpt_reg_LuxR_C"/>
</dbReference>
<dbReference type="GO" id="GO:0043531">
    <property type="term" value="F:ADP binding"/>
    <property type="evidence" value="ECO:0007669"/>
    <property type="project" value="InterPro"/>
</dbReference>
<dbReference type="Pfam" id="PF00931">
    <property type="entry name" value="NB-ARC"/>
    <property type="match status" value="1"/>
</dbReference>
<keyword evidence="1" id="KW-0805">Transcription regulation</keyword>
<keyword evidence="2" id="KW-0238">DNA-binding</keyword>
<dbReference type="CDD" id="cd06170">
    <property type="entry name" value="LuxR_C_like"/>
    <property type="match status" value="1"/>
</dbReference>
<dbReference type="InterPro" id="IPR036388">
    <property type="entry name" value="WH-like_DNA-bd_sf"/>
</dbReference>
<gene>
    <name evidence="7" type="ORF">BIN_B_03384</name>
</gene>
<organism evidence="7">
    <name type="scientific">Mycobacterium riyadhense</name>
    <dbReference type="NCBI Taxonomy" id="486698"/>
    <lineage>
        <taxon>Bacteria</taxon>
        <taxon>Bacillati</taxon>
        <taxon>Actinomycetota</taxon>
        <taxon>Actinomycetes</taxon>
        <taxon>Mycobacteriales</taxon>
        <taxon>Mycobacteriaceae</taxon>
        <taxon>Mycobacterium</taxon>
    </lineage>
</organism>
<dbReference type="InterPro" id="IPR002182">
    <property type="entry name" value="NB-ARC"/>
</dbReference>
<dbReference type="Gene3D" id="3.30.70.1230">
    <property type="entry name" value="Nucleotide cyclase"/>
    <property type="match status" value="2"/>
</dbReference>
<evidence type="ECO:0000259" key="5">
    <source>
        <dbReference type="PROSITE" id="PS50043"/>
    </source>
</evidence>
<dbReference type="PRINTS" id="PR00038">
    <property type="entry name" value="HTHLUXR"/>
</dbReference>
<dbReference type="GO" id="GO:0035556">
    <property type="term" value="P:intracellular signal transduction"/>
    <property type="evidence" value="ECO:0007669"/>
    <property type="project" value="InterPro"/>
</dbReference>
<dbReference type="EMBL" id="LR589100">
    <property type="protein sequence ID" value="VTP00208.1"/>
    <property type="molecule type" value="Genomic_DNA"/>
</dbReference>
<feature type="domain" description="Guanylate cyclase" evidence="6">
    <location>
        <begin position="11"/>
        <end position="119"/>
    </location>
</feature>
<dbReference type="InterPro" id="IPR011990">
    <property type="entry name" value="TPR-like_helical_dom_sf"/>
</dbReference>
<evidence type="ECO:0000256" key="2">
    <source>
        <dbReference type="ARBA" id="ARBA00023125"/>
    </source>
</evidence>
<dbReference type="PROSITE" id="PS00622">
    <property type="entry name" value="HTH_LUXR_1"/>
    <property type="match status" value="1"/>
</dbReference>
<dbReference type="PROSITE" id="PS50125">
    <property type="entry name" value="GUANYLATE_CYCLASE_2"/>
    <property type="match status" value="1"/>
</dbReference>
<dbReference type="PANTHER" id="PTHR47691">
    <property type="entry name" value="REGULATOR-RELATED"/>
    <property type="match status" value="1"/>
</dbReference>
<dbReference type="SUPFAM" id="SSF52540">
    <property type="entry name" value="P-loop containing nucleoside triphosphate hydrolases"/>
    <property type="match status" value="1"/>
</dbReference>
<evidence type="ECO:0000313" key="7">
    <source>
        <dbReference type="EMBL" id="VTP00208.1"/>
    </source>
</evidence>
<dbReference type="GO" id="GO:0004016">
    <property type="term" value="F:adenylate cyclase activity"/>
    <property type="evidence" value="ECO:0007669"/>
    <property type="project" value="UniProtKB-ARBA"/>
</dbReference>
<dbReference type="InterPro" id="IPR027417">
    <property type="entry name" value="P-loop_NTPase"/>
</dbReference>
<dbReference type="FunFam" id="1.10.10.10:FF:000553">
    <property type="entry name" value="Transcriptional regulator, LuxR family"/>
    <property type="match status" value="1"/>
</dbReference>
<sequence length="1086" mass="117686">MSELLPQGTVTLLLADVERSTRLWDIQPDQMSVAVARLDQAVSDVTAAHGGVRPVEQGEGDSFVIAFTRASDAVAAALDLQRAPLAPIRLRIGVHTGEILLRSDGNYAGATINRTARLRDLAHGGQTVLSGAAECMVVDRLPDGAWLTDLGTHRLRDLPRPERVVQLSHPELRVDFPPLRAADDVVTHGLPVHLTRFVGRNAQISEVHRLVTENRLVTLTGAGGVGKTRLATRVTAEIAGEFGGAWFVDLAPIIDPNLVPITVSRTLGLHDQPGRSTTDTLVRYLGARRVLLVLDNCEHLIDASAALVEALVEACPDLRLLATSREPIRVPGEVSYRVPPLSLSDEAVQMFSFRARRVRPDFRLTNDNTAVVAEICSRLDGLPLAIELAAARVRALSLDEILIGLRDRFHLLTGGARTWARRQQTLWASVDWSYALLTEPERVLFRRLAVFVGCFFLDDAHAVACEGEVPRYQVLDGLTLLVEKSLVVANDSSGRTGYRLLETMRQYALEKLDEADEVDALRARHRDHYTTLAARLDSPGHTNYAQCLDQAEAEIDNLRAAFAWSRENSDAELALALASSLEPLWLTRGRIREGRAWFDALVTGQDGLQLERVGAALRARALADKALLDMFADAAVGMDEAEQALAIAREVDDPALLSRVLTARGLVAVAVAPAEVAAPYFAEAIGLARALNDQWRLAQILTFQALDAVMAGYPIAARAAAEEGRKLADSIGDRSDSLWCRWCLGFAQLMRGDLAEAAAQFGEVADEAEAAHEVLHKANGLQGLAYVFAYQGELGAARAAADAALEAAELGEFFAGMGHSALATAALAAGDVEMAKHASAVAWRNLNLAMPQSAAVQRAFNARVALVDGDLVEARRWIDDALHSMTGRHLTVALTTRARLAIAEGKRDEAERDAHDALGCAADSGAHVDLPDVLESLASLAVDAGNRVLAARLFGAAEAFRQRIGLVRFVIHQARYEKSVAVLRDGMGENDFDGAWAEGAALSVEEAIAYAQRGHRWRKRPGTGWESLTQTEIDVVRLVSEGLANKDIATRLFVSPRTVQTHLTHVYTKLGFTSRVQLAQAAVNRV</sequence>
<feature type="coiled-coil region" evidence="4">
    <location>
        <begin position="541"/>
        <end position="568"/>
    </location>
</feature>
<evidence type="ECO:0000256" key="1">
    <source>
        <dbReference type="ARBA" id="ARBA00023015"/>
    </source>
</evidence>
<proteinExistence type="predicted"/>
<dbReference type="InterPro" id="IPR058852">
    <property type="entry name" value="HTH_77"/>
</dbReference>
<dbReference type="InterPro" id="IPR016032">
    <property type="entry name" value="Sig_transdc_resp-reg_C-effctor"/>
</dbReference>
<dbReference type="Pfam" id="PF25872">
    <property type="entry name" value="HTH_77"/>
    <property type="match status" value="1"/>
</dbReference>
<dbReference type="GO" id="GO:0006355">
    <property type="term" value="P:regulation of DNA-templated transcription"/>
    <property type="evidence" value="ECO:0007669"/>
    <property type="project" value="InterPro"/>
</dbReference>
<dbReference type="AlphaFoldDB" id="A0A653ES33"/>
<dbReference type="InterPro" id="IPR029787">
    <property type="entry name" value="Nucleotide_cyclase"/>
</dbReference>
<dbReference type="SUPFAM" id="SSF46894">
    <property type="entry name" value="C-terminal effector domain of the bipartite response regulators"/>
    <property type="match status" value="1"/>
</dbReference>
<dbReference type="SUPFAM" id="SSF55073">
    <property type="entry name" value="Nucleotide cyclase"/>
    <property type="match status" value="1"/>
</dbReference>
<evidence type="ECO:0000259" key="6">
    <source>
        <dbReference type="PROSITE" id="PS50125"/>
    </source>
</evidence>
<dbReference type="Gene3D" id="1.25.40.10">
    <property type="entry name" value="Tetratricopeptide repeat domain"/>
    <property type="match status" value="1"/>
</dbReference>
<dbReference type="SUPFAM" id="SSF48452">
    <property type="entry name" value="TPR-like"/>
    <property type="match status" value="1"/>
</dbReference>
<keyword evidence="3" id="KW-0804">Transcription</keyword>
<dbReference type="FunFam" id="3.40.50.300:FF:001702">
    <property type="entry name" value="Transcriptional regulator, LuxR family"/>
    <property type="match status" value="1"/>
</dbReference>
<dbReference type="Pfam" id="PF00196">
    <property type="entry name" value="GerE"/>
    <property type="match status" value="1"/>
</dbReference>
<name>A0A653ES33_9MYCO</name>
<dbReference type="Gene3D" id="1.10.10.10">
    <property type="entry name" value="Winged helix-like DNA-binding domain superfamily/Winged helix DNA-binding domain"/>
    <property type="match status" value="1"/>
</dbReference>
<dbReference type="Gene3D" id="3.40.50.300">
    <property type="entry name" value="P-loop containing nucleotide triphosphate hydrolases"/>
    <property type="match status" value="1"/>
</dbReference>
<dbReference type="GO" id="GO:0003677">
    <property type="term" value="F:DNA binding"/>
    <property type="evidence" value="ECO:0007669"/>
    <property type="project" value="UniProtKB-KW"/>
</dbReference>
<feature type="domain" description="HTH luxR-type" evidence="5">
    <location>
        <begin position="1021"/>
        <end position="1086"/>
    </location>
</feature>
<dbReference type="SMART" id="SM00421">
    <property type="entry name" value="HTH_LUXR"/>
    <property type="match status" value="1"/>
</dbReference>
<evidence type="ECO:0000256" key="4">
    <source>
        <dbReference type="SAM" id="Coils"/>
    </source>
</evidence>
<accession>A0A653ES33</accession>
<dbReference type="PANTHER" id="PTHR47691:SF3">
    <property type="entry name" value="HTH-TYPE TRANSCRIPTIONAL REGULATOR RV0890C-RELATED"/>
    <property type="match status" value="1"/>
</dbReference>
<dbReference type="PRINTS" id="PR00364">
    <property type="entry name" value="DISEASERSIST"/>
</dbReference>
<dbReference type="PROSITE" id="PS50043">
    <property type="entry name" value="HTH_LUXR_2"/>
    <property type="match status" value="1"/>
</dbReference>
<dbReference type="InterPro" id="IPR001054">
    <property type="entry name" value="A/G_cyclase"/>
</dbReference>
<evidence type="ECO:0000256" key="3">
    <source>
        <dbReference type="ARBA" id="ARBA00023163"/>
    </source>
</evidence>
<reference evidence="7" key="1">
    <citation type="submission" date="2019-05" db="EMBL/GenBank/DDBJ databases">
        <authorList>
            <person name="Naeem R."/>
            <person name="Antony C."/>
            <person name="Guan Q."/>
        </authorList>
    </citation>
    <scope>NUCLEOTIDE SEQUENCE</scope>
    <source>
        <strain evidence="7">2</strain>
    </source>
</reference>